<dbReference type="OrthoDB" id="2085896at2"/>
<evidence type="ECO:0008006" key="4">
    <source>
        <dbReference type="Google" id="ProtNLM"/>
    </source>
</evidence>
<accession>A0A401LFT6</accession>
<sequence>MRGRSSQNIWILVLLMLAGVVLGGFIAKLVGGVSALSWLAYGNSFGLSSPLMLDLGVLTLQFGLTIRFTIAGIIGIILAFFIYRKL</sequence>
<keyword evidence="1" id="KW-1133">Transmembrane helix</keyword>
<dbReference type="EMBL" id="BHVZ01000014">
    <property type="protein sequence ID" value="GCB30374.1"/>
    <property type="molecule type" value="Genomic_DNA"/>
</dbReference>
<dbReference type="AlphaFoldDB" id="A0A401LFT6"/>
<gene>
    <name evidence="2" type="ORF">KGMB03357_20350</name>
</gene>
<comment type="caution">
    <text evidence="2">The sequence shown here is derived from an EMBL/GenBank/DDBJ whole genome shotgun (WGS) entry which is preliminary data.</text>
</comment>
<dbReference type="GeneID" id="86195049"/>
<name>A0A401LFT6_9FIRM</name>
<dbReference type="InterPro" id="IPR025470">
    <property type="entry name" value="DUF4321"/>
</dbReference>
<reference evidence="2 3" key="1">
    <citation type="submission" date="2018-10" db="EMBL/GenBank/DDBJ databases">
        <title>Draft Genome Sequence of Anaerotignum sp. KCTC 15736.</title>
        <authorList>
            <person name="Choi S.H."/>
            <person name="Kim J.S."/>
            <person name="Kang S.W."/>
            <person name="Lee J.S."/>
            <person name="Park S.H."/>
        </authorList>
    </citation>
    <scope>NUCLEOTIDE SEQUENCE [LARGE SCALE GENOMIC DNA]</scope>
    <source>
        <strain evidence="2 3">KCTC 15736</strain>
    </source>
</reference>
<feature type="transmembrane region" description="Helical" evidence="1">
    <location>
        <begin position="60"/>
        <end position="83"/>
    </location>
</feature>
<keyword evidence="3" id="KW-1185">Reference proteome</keyword>
<protein>
    <recommendedName>
        <fullName evidence="4">DUF4321 domain-containing protein</fullName>
    </recommendedName>
</protein>
<evidence type="ECO:0000313" key="2">
    <source>
        <dbReference type="EMBL" id="GCB30374.1"/>
    </source>
</evidence>
<keyword evidence="1" id="KW-0472">Membrane</keyword>
<dbReference type="RefSeq" id="WP_016407089.1">
    <property type="nucleotide sequence ID" value="NZ_DAVZTY010000023.1"/>
</dbReference>
<evidence type="ECO:0000256" key="1">
    <source>
        <dbReference type="SAM" id="Phobius"/>
    </source>
</evidence>
<feature type="transmembrane region" description="Helical" evidence="1">
    <location>
        <begin position="12"/>
        <end position="40"/>
    </location>
</feature>
<organism evidence="2 3">
    <name type="scientific">Anaerotignum faecicola</name>
    <dbReference type="NCBI Taxonomy" id="2358141"/>
    <lineage>
        <taxon>Bacteria</taxon>
        <taxon>Bacillati</taxon>
        <taxon>Bacillota</taxon>
        <taxon>Clostridia</taxon>
        <taxon>Lachnospirales</taxon>
        <taxon>Anaerotignaceae</taxon>
        <taxon>Anaerotignum</taxon>
    </lineage>
</organism>
<evidence type="ECO:0000313" key="3">
    <source>
        <dbReference type="Proteomes" id="UP000287361"/>
    </source>
</evidence>
<dbReference type="Proteomes" id="UP000287361">
    <property type="component" value="Unassembled WGS sequence"/>
</dbReference>
<proteinExistence type="predicted"/>
<keyword evidence="1" id="KW-0812">Transmembrane</keyword>
<dbReference type="Pfam" id="PF14209">
    <property type="entry name" value="DUF4321"/>
    <property type="match status" value="1"/>
</dbReference>